<keyword evidence="5" id="KW-1185">Reference proteome</keyword>
<comment type="caution">
    <text evidence="4">The sequence shown here is derived from an EMBL/GenBank/DDBJ whole genome shotgun (WGS) entry which is preliminary data.</text>
</comment>
<accession>A0A2G9C5D7</accession>
<dbReference type="InterPro" id="IPR012327">
    <property type="entry name" value="MeTrfase_D12"/>
</dbReference>
<dbReference type="GO" id="GO:0009007">
    <property type="term" value="F:site-specific DNA-methyltransferase (adenine-specific) activity"/>
    <property type="evidence" value="ECO:0007669"/>
    <property type="project" value="UniProtKB-EC"/>
</dbReference>
<dbReference type="EMBL" id="PEOG01000102">
    <property type="protein sequence ID" value="PIM50749.1"/>
    <property type="molecule type" value="Genomic_DNA"/>
</dbReference>
<evidence type="ECO:0000313" key="5">
    <source>
        <dbReference type="Proteomes" id="UP000231501"/>
    </source>
</evidence>
<evidence type="ECO:0000256" key="1">
    <source>
        <dbReference type="ARBA" id="ARBA00022603"/>
    </source>
</evidence>
<keyword evidence="2" id="KW-0808">Transferase</keyword>
<dbReference type="GO" id="GO:1904047">
    <property type="term" value="F:S-adenosyl-L-methionine binding"/>
    <property type="evidence" value="ECO:0007669"/>
    <property type="project" value="TreeGrafter"/>
</dbReference>
<dbReference type="GO" id="GO:0043565">
    <property type="term" value="F:sequence-specific DNA binding"/>
    <property type="evidence" value="ECO:0007669"/>
    <property type="project" value="TreeGrafter"/>
</dbReference>
<dbReference type="RefSeq" id="WP_099864133.1">
    <property type="nucleotide sequence ID" value="NZ_PEOG01000102.1"/>
</dbReference>
<dbReference type="Gene3D" id="3.40.50.150">
    <property type="entry name" value="Vaccinia Virus protein VP39"/>
    <property type="match status" value="1"/>
</dbReference>
<gene>
    <name evidence="4" type="ORF">CS062_23345</name>
</gene>
<dbReference type="CDD" id="cd02440">
    <property type="entry name" value="AdoMet_MTases"/>
    <property type="match status" value="1"/>
</dbReference>
<dbReference type="PANTHER" id="PTHR30481">
    <property type="entry name" value="DNA ADENINE METHYLASE"/>
    <property type="match status" value="1"/>
</dbReference>
<protein>
    <submittedName>
        <fullName evidence="4">DNA methylase</fullName>
    </submittedName>
</protein>
<organism evidence="4 5">
    <name type="scientific">Roseateles chitinivorans</name>
    <dbReference type="NCBI Taxonomy" id="2917965"/>
    <lineage>
        <taxon>Bacteria</taxon>
        <taxon>Pseudomonadati</taxon>
        <taxon>Pseudomonadota</taxon>
        <taxon>Betaproteobacteria</taxon>
        <taxon>Burkholderiales</taxon>
        <taxon>Sphaerotilaceae</taxon>
        <taxon>Roseateles</taxon>
    </lineage>
</organism>
<dbReference type="GO" id="GO:0032259">
    <property type="term" value="P:methylation"/>
    <property type="evidence" value="ECO:0007669"/>
    <property type="project" value="UniProtKB-KW"/>
</dbReference>
<sequence length="230" mass="26490">MKYPGGKGKTYQHVINLMPPHRVYIETHVGGGAVLRHKLPAARSIAIDADDRVIAHWRAMALPGVELVHGRAEDFLARHPFEGDELVYVDPPYHPETRRQTRIYRHEYGAADHEALLALLATLPCRVIVSGYAHPVYDALLRGWRTTEFRAKTHTDVRTETLWFNFEPPEILHDSRHRGTTFRERQTNKRRLERLQERIHAMDPVERAAFRQWLDTTYPAAQRGGVSAVP</sequence>
<dbReference type="GO" id="GO:0006298">
    <property type="term" value="P:mismatch repair"/>
    <property type="evidence" value="ECO:0007669"/>
    <property type="project" value="TreeGrafter"/>
</dbReference>
<proteinExistence type="predicted"/>
<reference evidence="4 5" key="1">
    <citation type="submission" date="2017-11" db="EMBL/GenBank/DDBJ databases">
        <title>Draft genome sequence of Mitsuaria sp. HWN-4.</title>
        <authorList>
            <person name="Gundlapally S.R."/>
        </authorList>
    </citation>
    <scope>NUCLEOTIDE SEQUENCE [LARGE SCALE GENOMIC DNA]</scope>
    <source>
        <strain evidence="4 5">HWN-4</strain>
    </source>
</reference>
<dbReference type="InterPro" id="IPR029063">
    <property type="entry name" value="SAM-dependent_MTases_sf"/>
</dbReference>
<dbReference type="OrthoDB" id="9805629at2"/>
<evidence type="ECO:0000256" key="2">
    <source>
        <dbReference type="ARBA" id="ARBA00022679"/>
    </source>
</evidence>
<evidence type="ECO:0000313" key="4">
    <source>
        <dbReference type="EMBL" id="PIM50749.1"/>
    </source>
</evidence>
<dbReference type="AlphaFoldDB" id="A0A2G9C5D7"/>
<name>A0A2G9C5D7_9BURK</name>
<dbReference type="GO" id="GO:0009307">
    <property type="term" value="P:DNA restriction-modification system"/>
    <property type="evidence" value="ECO:0007669"/>
    <property type="project" value="InterPro"/>
</dbReference>
<keyword evidence="3" id="KW-0949">S-adenosyl-L-methionine</keyword>
<keyword evidence="1 4" id="KW-0489">Methyltransferase</keyword>
<dbReference type="SUPFAM" id="SSF53335">
    <property type="entry name" value="S-adenosyl-L-methionine-dependent methyltransferases"/>
    <property type="match status" value="1"/>
</dbReference>
<evidence type="ECO:0000256" key="3">
    <source>
        <dbReference type="ARBA" id="ARBA00022691"/>
    </source>
</evidence>
<dbReference type="Proteomes" id="UP000231501">
    <property type="component" value="Unassembled WGS sequence"/>
</dbReference>